<proteinExistence type="predicted"/>
<keyword evidence="3" id="KW-1185">Reference proteome</keyword>
<accession>A0AAN8I705</accession>
<evidence type="ECO:0000256" key="1">
    <source>
        <dbReference type="SAM" id="MobiDB-lite"/>
    </source>
</evidence>
<dbReference type="Proteomes" id="UP001316803">
    <property type="component" value="Unassembled WGS sequence"/>
</dbReference>
<protein>
    <submittedName>
        <fullName evidence="2">Uncharacterized protein</fullName>
    </submittedName>
</protein>
<evidence type="ECO:0000313" key="3">
    <source>
        <dbReference type="Proteomes" id="UP001316803"/>
    </source>
</evidence>
<evidence type="ECO:0000313" key="2">
    <source>
        <dbReference type="EMBL" id="KAK5952506.1"/>
    </source>
</evidence>
<dbReference type="EMBL" id="JAKLMC020000015">
    <property type="protein sequence ID" value="KAK5952506.1"/>
    <property type="molecule type" value="Genomic_DNA"/>
</dbReference>
<sequence length="227" mass="24713">MSQSGYEGDQEDGKASEISDSMNDGLTSGEDENVATAQPLIERIDPASLGGGESSDISEDDGDQTIAANFHEHSQNSMGTVPRAALINRPHEVRAPKTMFIHYGNGNQTDIEEVEVIPFVTKLAHEHRELKKQNAKTVATFSELLKYTQGLHNNITVLRDVLFKAGVPFPEEVEEYLASHEVESIGGDADETGTMSTDLMTFSEDLMTFSDINEATETSQGTTISKS</sequence>
<feature type="region of interest" description="Disordered" evidence="1">
    <location>
        <begin position="1"/>
        <end position="61"/>
    </location>
</feature>
<dbReference type="AlphaFoldDB" id="A0AAN8I705"/>
<reference evidence="2 3" key="1">
    <citation type="submission" date="2022-12" db="EMBL/GenBank/DDBJ databases">
        <title>Genomic features and morphological characterization of a novel Knufia sp. strain isolated from spacecraft assembly facility.</title>
        <authorList>
            <person name="Teixeira M."/>
            <person name="Chander A.M."/>
            <person name="Stajich J.E."/>
            <person name="Venkateswaran K."/>
        </authorList>
    </citation>
    <scope>NUCLEOTIDE SEQUENCE [LARGE SCALE GENOMIC DNA]</scope>
    <source>
        <strain evidence="2 3">FJI-L2-BK-P2</strain>
    </source>
</reference>
<comment type="caution">
    <text evidence="2">The sequence shown here is derived from an EMBL/GenBank/DDBJ whole genome shotgun (WGS) entry which is preliminary data.</text>
</comment>
<name>A0AAN8I705_9EURO</name>
<organism evidence="2 3">
    <name type="scientific">Knufia fluminis</name>
    <dbReference type="NCBI Taxonomy" id="191047"/>
    <lineage>
        <taxon>Eukaryota</taxon>
        <taxon>Fungi</taxon>
        <taxon>Dikarya</taxon>
        <taxon>Ascomycota</taxon>
        <taxon>Pezizomycotina</taxon>
        <taxon>Eurotiomycetes</taxon>
        <taxon>Chaetothyriomycetidae</taxon>
        <taxon>Chaetothyriales</taxon>
        <taxon>Trichomeriaceae</taxon>
        <taxon>Knufia</taxon>
    </lineage>
</organism>
<gene>
    <name evidence="2" type="ORF">OHC33_006550</name>
</gene>